<keyword evidence="2" id="KW-1185">Reference proteome</keyword>
<organism evidence="1 2">
    <name type="scientific">Dermacentor silvarum</name>
    <name type="common">Tick</name>
    <dbReference type="NCBI Taxonomy" id="543639"/>
    <lineage>
        <taxon>Eukaryota</taxon>
        <taxon>Metazoa</taxon>
        <taxon>Ecdysozoa</taxon>
        <taxon>Arthropoda</taxon>
        <taxon>Chelicerata</taxon>
        <taxon>Arachnida</taxon>
        <taxon>Acari</taxon>
        <taxon>Parasitiformes</taxon>
        <taxon>Ixodida</taxon>
        <taxon>Ixodoidea</taxon>
        <taxon>Ixodidae</taxon>
        <taxon>Rhipicephalinae</taxon>
        <taxon>Dermacentor</taxon>
    </lineage>
</organism>
<dbReference type="Proteomes" id="UP000821865">
    <property type="component" value="Chromosome 9"/>
</dbReference>
<name>A0ACB8C643_DERSI</name>
<gene>
    <name evidence="1" type="ORF">HPB49_024487</name>
</gene>
<evidence type="ECO:0000313" key="1">
    <source>
        <dbReference type="EMBL" id="KAH7934291.1"/>
    </source>
</evidence>
<protein>
    <submittedName>
        <fullName evidence="1">Uncharacterized protein</fullName>
    </submittedName>
</protein>
<dbReference type="EMBL" id="CM023478">
    <property type="protein sequence ID" value="KAH7934291.1"/>
    <property type="molecule type" value="Genomic_DNA"/>
</dbReference>
<comment type="caution">
    <text evidence="1">The sequence shown here is derived from an EMBL/GenBank/DDBJ whole genome shotgun (WGS) entry which is preliminary data.</text>
</comment>
<reference evidence="1" key="1">
    <citation type="submission" date="2020-05" db="EMBL/GenBank/DDBJ databases">
        <title>Large-scale comparative analyses of tick genomes elucidate their genetic diversity and vector capacities.</title>
        <authorList>
            <person name="Jia N."/>
            <person name="Wang J."/>
            <person name="Shi W."/>
            <person name="Du L."/>
            <person name="Sun Y."/>
            <person name="Zhan W."/>
            <person name="Jiang J."/>
            <person name="Wang Q."/>
            <person name="Zhang B."/>
            <person name="Ji P."/>
            <person name="Sakyi L.B."/>
            <person name="Cui X."/>
            <person name="Yuan T."/>
            <person name="Jiang B."/>
            <person name="Yang W."/>
            <person name="Lam T.T.-Y."/>
            <person name="Chang Q."/>
            <person name="Ding S."/>
            <person name="Wang X."/>
            <person name="Zhu J."/>
            <person name="Ruan X."/>
            <person name="Zhao L."/>
            <person name="Wei J."/>
            <person name="Que T."/>
            <person name="Du C."/>
            <person name="Cheng J."/>
            <person name="Dai P."/>
            <person name="Han X."/>
            <person name="Huang E."/>
            <person name="Gao Y."/>
            <person name="Liu J."/>
            <person name="Shao H."/>
            <person name="Ye R."/>
            <person name="Li L."/>
            <person name="Wei W."/>
            <person name="Wang X."/>
            <person name="Wang C."/>
            <person name="Yang T."/>
            <person name="Huo Q."/>
            <person name="Li W."/>
            <person name="Guo W."/>
            <person name="Chen H."/>
            <person name="Zhou L."/>
            <person name="Ni X."/>
            <person name="Tian J."/>
            <person name="Zhou Y."/>
            <person name="Sheng Y."/>
            <person name="Liu T."/>
            <person name="Pan Y."/>
            <person name="Xia L."/>
            <person name="Li J."/>
            <person name="Zhao F."/>
            <person name="Cao W."/>
        </authorList>
    </citation>
    <scope>NUCLEOTIDE SEQUENCE</scope>
    <source>
        <strain evidence="1">Dsil-2018</strain>
    </source>
</reference>
<evidence type="ECO:0000313" key="2">
    <source>
        <dbReference type="Proteomes" id="UP000821865"/>
    </source>
</evidence>
<proteinExistence type="predicted"/>
<accession>A0ACB8C643</accession>
<sequence>MDALPPLECLVLPENAADSWKKFQRFLLEGNWEGANNAEKAAIILHLAGQEVIDVFNTFQFTPAEQDDYDALVHRFNAYCEPQRNETFEKHALCTRMQHEGELFEQSSRNVQLEAQSCNFGEPKDFMVRDQLDCGTTDKKLRARLLHEKELTSDKAIDFCKAAEMH</sequence>